<dbReference type="Pfam" id="PF03090">
    <property type="entry name" value="Replicase"/>
    <property type="match status" value="1"/>
</dbReference>
<sequence>MIKTATAFNLRKKVLKFEEKQTRQSDLDEALRIFRLSIPDTCPLWTSKIALAGEKPCWFHKDEPEFAKFSYLKTASDFKTGTLIIDIDQAIADHIEAIIYTTLDAPVPNLIIKNPANKHVQLVYCLKNWVCIDVSNRKGNYSASAHSLYKAIKKRLNDIFGGDDAYHNFIAKNPYSKQWNVIGLRSTAWEMYELASVAQLKIKKTTFIERLQSKQSNIALKNASARATVAKGERNEFLFNTVRKRAYTLYNQYVNEWTREQFENCINDFANELNEAKCSPPLQPNEISIICHSIVSYCYGSFGQQRKYTQSELSEIASKCGKKGGKAKGYKYSQQRQEARRLHKRGKKAKDIALITGLSIRAVYNAINQEKKPKTALKQQKNSVQKNEEKTIIFHKFNHFFCANSYQCSVLFKKELRSNSHLVCERSEPKVLISLLKIKDSHNIYCHKQKFIPFVYFPLNHSPPITVSPTAKTSMHDSKITKAFW</sequence>
<dbReference type="EMBL" id="JASKNE010000002">
    <property type="protein sequence ID" value="MDK1685023.1"/>
    <property type="molecule type" value="Genomic_DNA"/>
</dbReference>
<dbReference type="RefSeq" id="WP_284067808.1">
    <property type="nucleotide sequence ID" value="NZ_JASKNE010000002.1"/>
</dbReference>
<dbReference type="Gene3D" id="1.10.340.50">
    <property type="match status" value="1"/>
</dbReference>
<reference evidence="1" key="1">
    <citation type="submission" date="2023-04" db="EMBL/GenBank/DDBJ databases">
        <title>The environmental microbiomes in feedlot watering bowls are a reservoir of florfenicol resistance for bovine respiratory disease pathogens.</title>
        <authorList>
            <person name="Kos D.W."/>
            <person name="Ruzzini A.C."/>
            <person name="Schreiner B."/>
            <person name="Jelinski M.D."/>
        </authorList>
    </citation>
    <scope>NUCLEOTIDE SEQUENCE</scope>
    <source>
        <strain evidence="1">WB3</strain>
    </source>
</reference>
<protein>
    <submittedName>
        <fullName evidence="1">Replication initiation protein</fullName>
    </submittedName>
</protein>
<gene>
    <name evidence="1" type="ORF">QOR41_14630</name>
</gene>
<comment type="caution">
    <text evidence="1">The sequence shown here is derived from an EMBL/GenBank/DDBJ whole genome shotgun (WGS) entry which is preliminary data.</text>
</comment>
<accession>A0AAW6UTM2</accession>
<dbReference type="Proteomes" id="UP001241935">
    <property type="component" value="Unassembled WGS sequence"/>
</dbReference>
<dbReference type="AlphaFoldDB" id="A0AAW6UTM2"/>
<name>A0AAW6UTM2_9GAMM</name>
<evidence type="ECO:0000313" key="2">
    <source>
        <dbReference type="Proteomes" id="UP001241935"/>
    </source>
</evidence>
<evidence type="ECO:0000313" key="1">
    <source>
        <dbReference type="EMBL" id="MDK1685023.1"/>
    </source>
</evidence>
<organism evidence="1 2">
    <name type="scientific">Acinetobacter terrestris</name>
    <dbReference type="NCBI Taxonomy" id="2529843"/>
    <lineage>
        <taxon>Bacteria</taxon>
        <taxon>Pseudomonadati</taxon>
        <taxon>Pseudomonadota</taxon>
        <taxon>Gammaproteobacteria</taxon>
        <taxon>Moraxellales</taxon>
        <taxon>Moraxellaceae</taxon>
        <taxon>Acinetobacter</taxon>
        <taxon>Acinetobacter Taxon 24</taxon>
    </lineage>
</organism>
<dbReference type="InterPro" id="IPR004322">
    <property type="entry name" value="Plasmid_replicase_bac"/>
</dbReference>
<proteinExistence type="predicted"/>